<dbReference type="GO" id="GO:0005249">
    <property type="term" value="F:voltage-gated potassium channel activity"/>
    <property type="evidence" value="ECO:0007669"/>
    <property type="project" value="InterPro"/>
</dbReference>
<evidence type="ECO:0000256" key="2">
    <source>
        <dbReference type="ARBA" id="ARBA00022692"/>
    </source>
</evidence>
<dbReference type="SUPFAM" id="SSF51206">
    <property type="entry name" value="cAMP-binding domain-like"/>
    <property type="match status" value="1"/>
</dbReference>
<accession>A0AB34J2T7</accession>
<dbReference type="GO" id="GO:0042391">
    <property type="term" value="P:regulation of membrane potential"/>
    <property type="evidence" value="ECO:0007669"/>
    <property type="project" value="TreeGrafter"/>
</dbReference>
<dbReference type="InterPro" id="IPR005821">
    <property type="entry name" value="Ion_trans_dom"/>
</dbReference>
<gene>
    <name evidence="8" type="ORF">AB1Y20_004959</name>
</gene>
<feature type="transmembrane region" description="Helical" evidence="6">
    <location>
        <begin position="429"/>
        <end position="449"/>
    </location>
</feature>
<feature type="region of interest" description="Disordered" evidence="5">
    <location>
        <begin position="1"/>
        <end position="59"/>
    </location>
</feature>
<dbReference type="GO" id="GO:0005886">
    <property type="term" value="C:plasma membrane"/>
    <property type="evidence" value="ECO:0007669"/>
    <property type="project" value="TreeGrafter"/>
</dbReference>
<dbReference type="SUPFAM" id="SSF81324">
    <property type="entry name" value="Voltage-gated potassium channels"/>
    <property type="match status" value="1"/>
</dbReference>
<evidence type="ECO:0000313" key="9">
    <source>
        <dbReference type="Proteomes" id="UP001515480"/>
    </source>
</evidence>
<evidence type="ECO:0000256" key="4">
    <source>
        <dbReference type="ARBA" id="ARBA00023136"/>
    </source>
</evidence>
<proteinExistence type="predicted"/>
<evidence type="ECO:0000256" key="6">
    <source>
        <dbReference type="SAM" id="Phobius"/>
    </source>
</evidence>
<keyword evidence="3 6" id="KW-1133">Transmembrane helix</keyword>
<comment type="subcellular location">
    <subcellularLocation>
        <location evidence="1">Membrane</location>
        <topology evidence="1">Multi-pass membrane protein</topology>
    </subcellularLocation>
</comment>
<dbReference type="PRINTS" id="PR01463">
    <property type="entry name" value="EAGCHANLFMLY"/>
</dbReference>
<name>A0AB34J2T7_PRYPA</name>
<evidence type="ECO:0000256" key="3">
    <source>
        <dbReference type="ARBA" id="ARBA00022989"/>
    </source>
</evidence>
<dbReference type="EMBL" id="JBGBPQ010000013">
    <property type="protein sequence ID" value="KAL1511669.1"/>
    <property type="molecule type" value="Genomic_DNA"/>
</dbReference>
<feature type="region of interest" description="Disordered" evidence="5">
    <location>
        <begin position="124"/>
        <end position="182"/>
    </location>
</feature>
<feature type="region of interest" description="Disordered" evidence="5">
    <location>
        <begin position="781"/>
        <end position="803"/>
    </location>
</feature>
<feature type="transmembrane region" description="Helical" evidence="6">
    <location>
        <begin position="301"/>
        <end position="325"/>
    </location>
</feature>
<reference evidence="8 9" key="1">
    <citation type="journal article" date="2024" name="Science">
        <title>Giant polyketide synthase enzymes in the biosynthesis of giant marine polyether toxins.</title>
        <authorList>
            <person name="Fallon T.R."/>
            <person name="Shende V.V."/>
            <person name="Wierzbicki I.H."/>
            <person name="Pendleton A.L."/>
            <person name="Watervoot N.F."/>
            <person name="Auber R.P."/>
            <person name="Gonzalez D.J."/>
            <person name="Wisecaver J.H."/>
            <person name="Moore B.S."/>
        </authorList>
    </citation>
    <scope>NUCLEOTIDE SEQUENCE [LARGE SCALE GENOMIC DNA]</scope>
    <source>
        <strain evidence="8 9">12B1</strain>
    </source>
</reference>
<keyword evidence="9" id="KW-1185">Reference proteome</keyword>
<feature type="transmembrane region" description="Helical" evidence="6">
    <location>
        <begin position="461"/>
        <end position="484"/>
    </location>
</feature>
<evidence type="ECO:0000256" key="5">
    <source>
        <dbReference type="SAM" id="MobiDB-lite"/>
    </source>
</evidence>
<feature type="compositionally biased region" description="Low complexity" evidence="5">
    <location>
        <begin position="146"/>
        <end position="156"/>
    </location>
</feature>
<dbReference type="Pfam" id="PF00520">
    <property type="entry name" value="Ion_trans"/>
    <property type="match status" value="1"/>
</dbReference>
<comment type="caution">
    <text evidence="8">The sequence shown here is derived from an EMBL/GenBank/DDBJ whole genome shotgun (WGS) entry which is preliminary data.</text>
</comment>
<feature type="compositionally biased region" description="Low complexity" evidence="5">
    <location>
        <begin position="84"/>
        <end position="111"/>
    </location>
</feature>
<dbReference type="PANTHER" id="PTHR10217:SF435">
    <property type="entry name" value="POTASSIUM VOLTAGE-GATED CHANNEL PROTEIN EAG"/>
    <property type="match status" value="1"/>
</dbReference>
<feature type="compositionally biased region" description="Low complexity" evidence="5">
    <location>
        <begin position="35"/>
        <end position="50"/>
    </location>
</feature>
<feature type="transmembrane region" description="Helical" evidence="6">
    <location>
        <begin position="258"/>
        <end position="280"/>
    </location>
</feature>
<dbReference type="PANTHER" id="PTHR10217">
    <property type="entry name" value="VOLTAGE AND LIGAND GATED POTASSIUM CHANNEL"/>
    <property type="match status" value="1"/>
</dbReference>
<feature type="region of interest" description="Disordered" evidence="5">
    <location>
        <begin position="75"/>
        <end position="111"/>
    </location>
</feature>
<organism evidence="8 9">
    <name type="scientific">Prymnesium parvum</name>
    <name type="common">Toxic golden alga</name>
    <dbReference type="NCBI Taxonomy" id="97485"/>
    <lineage>
        <taxon>Eukaryota</taxon>
        <taxon>Haptista</taxon>
        <taxon>Haptophyta</taxon>
        <taxon>Prymnesiophyceae</taxon>
        <taxon>Prymnesiales</taxon>
        <taxon>Prymnesiaceae</taxon>
        <taxon>Prymnesium</taxon>
    </lineage>
</organism>
<sequence length="865" mass="97090">MSAVAVAARRRTQQQQHAAHRRVTPHENTLWAPELASPSLPRPSIISLRPLGKKKRNSSQILERKLAAQLGVACATSPAPAPPRSSSSSSPPALLPSSSSTTYAEAGAGATHPAAKMPVHLEEDAPLSQSQPSRGKTPHYAATVLSPSSHSMETSSTNPTPHRLRKGGAGYPSSCGSSNPSPHKLRKGMTAGYLMQSPHAKAEEPTYPEKFLHRGRVIDPRTSKWVQYWDLSMTFALIATALVTPFEVAFLDSGEVNGLFVFNRVIDCFFILDMLGNFHIAYQDPKAGGWVVNQYYIIRSYLHGWFLIDLCSILPLILVPFVLTADEKETSTLGMLRIARIIRLLRLLKMVRVLKQSRLFRQLEAQMEVSYAVIKLTSLISSLCFWAHWQACLWGLIVIFQADDAHTWLRELEDRDTSHGLPVGPFERYIASLYFSLMTITSIGYGEMLPVNTFERLVSSLMMFFSSIFWCYVIGTASGIAATLDPEGLWFQTNLDALNHFMAERRLPRELRVQLREFFHNARELHRVEGDSELLSLMSPLLQGKVALQANKEWLERVWYLKAPQSDEGPDIRMLIFYANIAKHLTIKPYVAQERIPLGFLYILRRGLVVKMWRFLVKGRVWGEDVILDNPDLIDHSQAVALTYVEVFSLSRHDLEDVAKDYPDALRRIRLAAKRMGLQRRLLMYMKQYHNMPVKSYIPPAQAKGYDKPMLQLSQDQKLDILISVDPRARRFVSKIKTAQQPSCVSPSSSAVTELSRERMSSIGTLGGSSCDEFRRTSLEEMSSRTDVTDRSEAATRMEVRSTKAQGAALPQLLRTQEQLAHALEVIGQLHAEMGKQLQGAFDSSPSVSHEEPLAEAFAITLPTQ</sequence>
<keyword evidence="2 6" id="KW-0812">Transmembrane</keyword>
<dbReference type="InterPro" id="IPR018490">
    <property type="entry name" value="cNMP-bd_dom_sf"/>
</dbReference>
<feature type="compositionally biased region" description="Basic residues" evidence="5">
    <location>
        <begin position="8"/>
        <end position="23"/>
    </location>
</feature>
<protein>
    <recommendedName>
        <fullName evidence="7">Ion transport domain-containing protein</fullName>
    </recommendedName>
</protein>
<evidence type="ECO:0000313" key="8">
    <source>
        <dbReference type="EMBL" id="KAL1511669.1"/>
    </source>
</evidence>
<keyword evidence="4 6" id="KW-0472">Membrane</keyword>
<feature type="compositionally biased region" description="Basic and acidic residues" evidence="5">
    <location>
        <begin position="781"/>
        <end position="802"/>
    </location>
</feature>
<feature type="domain" description="Ion transport" evidence="7">
    <location>
        <begin position="227"/>
        <end position="476"/>
    </location>
</feature>
<evidence type="ECO:0000256" key="1">
    <source>
        <dbReference type="ARBA" id="ARBA00004141"/>
    </source>
</evidence>
<dbReference type="Gene3D" id="1.10.287.630">
    <property type="entry name" value="Helix hairpin bin"/>
    <property type="match status" value="1"/>
</dbReference>
<dbReference type="InterPro" id="IPR014710">
    <property type="entry name" value="RmlC-like_jellyroll"/>
</dbReference>
<dbReference type="Proteomes" id="UP001515480">
    <property type="component" value="Unassembled WGS sequence"/>
</dbReference>
<dbReference type="InterPro" id="IPR003938">
    <property type="entry name" value="K_chnl_volt-dep_EAG/ELK/ERG"/>
</dbReference>
<evidence type="ECO:0000259" key="7">
    <source>
        <dbReference type="Pfam" id="PF00520"/>
    </source>
</evidence>
<dbReference type="InterPro" id="IPR050818">
    <property type="entry name" value="KCNH_animal-type"/>
</dbReference>
<dbReference type="AlphaFoldDB" id="A0AB34J2T7"/>
<dbReference type="Gene3D" id="2.60.120.10">
    <property type="entry name" value="Jelly Rolls"/>
    <property type="match status" value="1"/>
</dbReference>
<dbReference type="Gene3D" id="1.10.287.70">
    <property type="match status" value="1"/>
</dbReference>
<feature type="transmembrane region" description="Helical" evidence="6">
    <location>
        <begin position="228"/>
        <end position="246"/>
    </location>
</feature>